<dbReference type="Pfam" id="PF20700">
    <property type="entry name" value="Mutator"/>
    <property type="match status" value="1"/>
</dbReference>
<name>A0AAE0Y4X8_9GAST</name>
<organism evidence="3 4">
    <name type="scientific">Elysia crispata</name>
    <name type="common">lettuce slug</name>
    <dbReference type="NCBI Taxonomy" id="231223"/>
    <lineage>
        <taxon>Eukaryota</taxon>
        <taxon>Metazoa</taxon>
        <taxon>Spiralia</taxon>
        <taxon>Lophotrochozoa</taxon>
        <taxon>Mollusca</taxon>
        <taxon>Gastropoda</taxon>
        <taxon>Heterobranchia</taxon>
        <taxon>Euthyneura</taxon>
        <taxon>Panpulmonata</taxon>
        <taxon>Sacoglossa</taxon>
        <taxon>Placobranchoidea</taxon>
        <taxon>Plakobranchidae</taxon>
        <taxon>Elysia</taxon>
    </lineage>
</organism>
<accession>A0AAE0Y4X8</accession>
<proteinExistence type="predicted"/>
<feature type="region of interest" description="Disordered" evidence="1">
    <location>
        <begin position="97"/>
        <end position="120"/>
    </location>
</feature>
<gene>
    <name evidence="3" type="ORF">RRG08_026511</name>
</gene>
<comment type="caution">
    <text evidence="3">The sequence shown here is derived from an EMBL/GenBank/DDBJ whole genome shotgun (WGS) entry which is preliminary data.</text>
</comment>
<dbReference type="Proteomes" id="UP001283361">
    <property type="component" value="Unassembled WGS sequence"/>
</dbReference>
<reference evidence="3" key="1">
    <citation type="journal article" date="2023" name="G3 (Bethesda)">
        <title>A reference genome for the long-term kleptoplast-retaining sea slug Elysia crispata morphotype clarki.</title>
        <authorList>
            <person name="Eastman K.E."/>
            <person name="Pendleton A.L."/>
            <person name="Shaikh M.A."/>
            <person name="Suttiyut T."/>
            <person name="Ogas R."/>
            <person name="Tomko P."/>
            <person name="Gavelis G."/>
            <person name="Widhalm J.R."/>
            <person name="Wisecaver J.H."/>
        </authorList>
    </citation>
    <scope>NUCLEOTIDE SEQUENCE</scope>
    <source>
        <strain evidence="3">ECLA1</strain>
    </source>
</reference>
<feature type="compositionally biased region" description="Polar residues" evidence="1">
    <location>
        <begin position="102"/>
        <end position="112"/>
    </location>
</feature>
<dbReference type="EMBL" id="JAWDGP010006980">
    <property type="protein sequence ID" value="KAK3732129.1"/>
    <property type="molecule type" value="Genomic_DNA"/>
</dbReference>
<evidence type="ECO:0000259" key="2">
    <source>
        <dbReference type="Pfam" id="PF20700"/>
    </source>
</evidence>
<feature type="domain" description="Mutator-like transposase" evidence="2">
    <location>
        <begin position="1"/>
        <end position="70"/>
    </location>
</feature>
<sequence>MEVKAAEVLWSRSVQRHKMRYTTMVSDGDSKAHTKVLEIQPYGPNEFIDKEDCISHVRKKLGAALCNLVSDCSKRGVTLGGGGEIVAVWLQNPFGSEAADTPQKSHQTSQDCSGDEAEHSGECLSWILDR</sequence>
<dbReference type="InterPro" id="IPR049012">
    <property type="entry name" value="Mutator_transp_dom"/>
</dbReference>
<dbReference type="AlphaFoldDB" id="A0AAE0Y4X8"/>
<evidence type="ECO:0000313" key="3">
    <source>
        <dbReference type="EMBL" id="KAK3732129.1"/>
    </source>
</evidence>
<protein>
    <recommendedName>
        <fullName evidence="2">Mutator-like transposase domain-containing protein</fullName>
    </recommendedName>
</protein>
<keyword evidence="4" id="KW-1185">Reference proteome</keyword>
<evidence type="ECO:0000256" key="1">
    <source>
        <dbReference type="SAM" id="MobiDB-lite"/>
    </source>
</evidence>
<evidence type="ECO:0000313" key="4">
    <source>
        <dbReference type="Proteomes" id="UP001283361"/>
    </source>
</evidence>